<dbReference type="AlphaFoldDB" id="A0A6J5CI07"/>
<name>A0A6J5CI07_9BURK</name>
<evidence type="ECO:0000313" key="2">
    <source>
        <dbReference type="Proteomes" id="UP000494249"/>
    </source>
</evidence>
<proteinExistence type="predicted"/>
<sequence length="91" mass="10103">MAARSRLDFDLLKVAQSLLPDQLVSQLNPPIRLASDTSLFRFGDAQGESLHLILDGCGTFTAVFHPDTVLQHIEEHHLNDFPDAGERVTVH</sequence>
<dbReference type="EMBL" id="CADIKB010000056">
    <property type="protein sequence ID" value="CAB3737475.1"/>
    <property type="molecule type" value="Genomic_DNA"/>
</dbReference>
<organism evidence="1 2">
    <name type="scientific">Paraburkholderia phenoliruptrix</name>
    <dbReference type="NCBI Taxonomy" id="252970"/>
    <lineage>
        <taxon>Bacteria</taxon>
        <taxon>Pseudomonadati</taxon>
        <taxon>Pseudomonadota</taxon>
        <taxon>Betaproteobacteria</taxon>
        <taxon>Burkholderiales</taxon>
        <taxon>Burkholderiaceae</taxon>
        <taxon>Paraburkholderia</taxon>
    </lineage>
</organism>
<gene>
    <name evidence="1" type="ORF">LMG22037_06150</name>
</gene>
<dbReference type="GeneID" id="66513353"/>
<evidence type="ECO:0000313" key="1">
    <source>
        <dbReference type="EMBL" id="CAB3737475.1"/>
    </source>
</evidence>
<accession>A0A6J5CI07</accession>
<reference evidence="1 2" key="1">
    <citation type="submission" date="2020-04" db="EMBL/GenBank/DDBJ databases">
        <authorList>
            <person name="De Canck E."/>
        </authorList>
    </citation>
    <scope>NUCLEOTIDE SEQUENCE [LARGE SCALE GENOMIC DNA]</scope>
    <source>
        <strain evidence="1 2">LMG 22037</strain>
    </source>
</reference>
<dbReference type="Proteomes" id="UP000494249">
    <property type="component" value="Unassembled WGS sequence"/>
</dbReference>
<dbReference type="RefSeq" id="WP_028197168.1">
    <property type="nucleotide sequence ID" value="NZ_CADFGL010000052.1"/>
</dbReference>
<protein>
    <submittedName>
        <fullName evidence="1">Uncharacterized protein</fullName>
    </submittedName>
</protein>